<feature type="domain" description="HTH luxR-type" evidence="2">
    <location>
        <begin position="446"/>
        <end position="511"/>
    </location>
</feature>
<dbReference type="PANTHER" id="PTHR43214">
    <property type="entry name" value="TWO-COMPONENT RESPONSE REGULATOR"/>
    <property type="match status" value="1"/>
</dbReference>
<name>A0A3E0W363_9MICO</name>
<dbReference type="GO" id="GO:0006355">
    <property type="term" value="P:regulation of DNA-templated transcription"/>
    <property type="evidence" value="ECO:0007669"/>
    <property type="project" value="InterPro"/>
</dbReference>
<comment type="caution">
    <text evidence="3">The sequence shown here is derived from an EMBL/GenBank/DDBJ whole genome shotgun (WGS) entry which is preliminary data.</text>
</comment>
<dbReference type="SUPFAM" id="SSF46894">
    <property type="entry name" value="C-terminal effector domain of the bipartite response regulators"/>
    <property type="match status" value="1"/>
</dbReference>
<dbReference type="InterPro" id="IPR000792">
    <property type="entry name" value="Tscrpt_reg_LuxR_C"/>
</dbReference>
<protein>
    <recommendedName>
        <fullName evidence="2">HTH luxR-type domain-containing protein</fullName>
    </recommendedName>
</protein>
<keyword evidence="1" id="KW-0238">DNA-binding</keyword>
<dbReference type="InterPro" id="IPR036388">
    <property type="entry name" value="WH-like_DNA-bd_sf"/>
</dbReference>
<dbReference type="GO" id="GO:0003677">
    <property type="term" value="F:DNA binding"/>
    <property type="evidence" value="ECO:0007669"/>
    <property type="project" value="UniProtKB-KW"/>
</dbReference>
<dbReference type="EMBL" id="NBXA01000002">
    <property type="protein sequence ID" value="RFA16814.1"/>
    <property type="molecule type" value="Genomic_DNA"/>
</dbReference>
<organism evidence="3 4">
    <name type="scientific">Subtercola boreus</name>
    <dbReference type="NCBI Taxonomy" id="120213"/>
    <lineage>
        <taxon>Bacteria</taxon>
        <taxon>Bacillati</taxon>
        <taxon>Actinomycetota</taxon>
        <taxon>Actinomycetes</taxon>
        <taxon>Micrococcales</taxon>
        <taxon>Microbacteriaceae</taxon>
        <taxon>Subtercola</taxon>
    </lineage>
</organism>
<dbReference type="Proteomes" id="UP000256709">
    <property type="component" value="Unassembled WGS sequence"/>
</dbReference>
<evidence type="ECO:0000256" key="1">
    <source>
        <dbReference type="ARBA" id="ARBA00023125"/>
    </source>
</evidence>
<dbReference type="InterPro" id="IPR039420">
    <property type="entry name" value="WalR-like"/>
</dbReference>
<dbReference type="InterPro" id="IPR016032">
    <property type="entry name" value="Sig_transdc_resp-reg_C-effctor"/>
</dbReference>
<dbReference type="AlphaFoldDB" id="A0A3E0W363"/>
<dbReference type="Pfam" id="PF00196">
    <property type="entry name" value="GerE"/>
    <property type="match status" value="1"/>
</dbReference>
<dbReference type="Gene3D" id="1.10.10.10">
    <property type="entry name" value="Winged helix-like DNA-binding domain superfamily/Winged helix DNA-binding domain"/>
    <property type="match status" value="1"/>
</dbReference>
<gene>
    <name evidence="3" type="ORF">B7R21_01500</name>
</gene>
<dbReference type="PROSITE" id="PS50043">
    <property type="entry name" value="HTH_LUXR_2"/>
    <property type="match status" value="1"/>
</dbReference>
<reference evidence="3 4" key="1">
    <citation type="submission" date="2017-04" db="EMBL/GenBank/DDBJ databases">
        <title>Comparative genome analysis of Subtercola boreus.</title>
        <authorList>
            <person name="Cho Y.-J."/>
            <person name="Cho A."/>
            <person name="Kim O.-S."/>
            <person name="Lee J.-I."/>
        </authorList>
    </citation>
    <scope>NUCLEOTIDE SEQUENCE [LARGE SCALE GENOMIC DNA]</scope>
    <source>
        <strain evidence="3 4">P27444</strain>
    </source>
</reference>
<proteinExistence type="predicted"/>
<sequence length="515" mass="56462">MGTEAVEDAIREHMVGREWEDAIALVEVHWPALSQHRLEFLGTFLNAVPEGFLRTSPRLVAAKDYANFLPAAGNVRPNRYQHSPTHRGGLLDVLAELTSQSVAARFAGRFSDSVAAVREAQATIRDVSDTTLATIWPVLPDIRLQWAITLELGGMLSDASRCYEETYDEALQFGNNRIAVEAAGTIAFNYGFSGDRKRAENWLARRPTLSESQTDTVRVMGELGQALLAATALEPEQARASLDSALSDDIAPEPWALRLYTESILAVVDGDLRAQLARLSSTRGAHPESAWNNGLNAEILALAEAELSLSSGDMHATQRALTAVTWSGDLKPHATVLRAWAELRRGGAQKAVALAGTNTGRQVHVRVTAERLAVLAAANLALAQPKEAAAHFRSLIRLVLQEKLYSVLLRFTRTELETLIADTDEAHSPELTRVVTSLSLTLRQQRTLSLPNLSPRERVVLRHLVTDQTIQQIATTEHLSPNTIKSQARTIYRKLGVTNREQALRTVAATPEILT</sequence>
<dbReference type="RefSeq" id="WP_116281478.1">
    <property type="nucleotide sequence ID" value="NZ_NBXA01000002.1"/>
</dbReference>
<accession>A0A3E0W363</accession>
<dbReference type="OrthoDB" id="134985at2"/>
<dbReference type="CDD" id="cd06170">
    <property type="entry name" value="LuxR_C_like"/>
    <property type="match status" value="1"/>
</dbReference>
<evidence type="ECO:0000259" key="2">
    <source>
        <dbReference type="PROSITE" id="PS50043"/>
    </source>
</evidence>
<evidence type="ECO:0000313" key="3">
    <source>
        <dbReference type="EMBL" id="RFA16814.1"/>
    </source>
</evidence>
<evidence type="ECO:0000313" key="4">
    <source>
        <dbReference type="Proteomes" id="UP000256709"/>
    </source>
</evidence>
<dbReference type="SMART" id="SM00421">
    <property type="entry name" value="HTH_LUXR"/>
    <property type="match status" value="1"/>
</dbReference>